<evidence type="ECO:0000313" key="2">
    <source>
        <dbReference type="Proteomes" id="UP000280834"/>
    </source>
</evidence>
<accession>A0A3P7XUR6</accession>
<organism evidence="1 2">
    <name type="scientific">Brugia timori</name>
    <dbReference type="NCBI Taxonomy" id="42155"/>
    <lineage>
        <taxon>Eukaryota</taxon>
        <taxon>Metazoa</taxon>
        <taxon>Ecdysozoa</taxon>
        <taxon>Nematoda</taxon>
        <taxon>Chromadorea</taxon>
        <taxon>Rhabditida</taxon>
        <taxon>Spirurina</taxon>
        <taxon>Spiruromorpha</taxon>
        <taxon>Filarioidea</taxon>
        <taxon>Onchocercidae</taxon>
        <taxon>Brugia</taxon>
    </lineage>
</organism>
<reference evidence="1 2" key="1">
    <citation type="submission" date="2018-11" db="EMBL/GenBank/DDBJ databases">
        <authorList>
            <consortium name="Pathogen Informatics"/>
        </authorList>
    </citation>
    <scope>NUCLEOTIDE SEQUENCE [LARGE SCALE GENOMIC DNA]</scope>
</reference>
<name>A0A3P7XUR6_9BILA</name>
<dbReference type="AlphaFoldDB" id="A0A3P7XUR6"/>
<dbReference type="EMBL" id="UZAG01023462">
    <property type="protein sequence ID" value="VDO56813.1"/>
    <property type="molecule type" value="Genomic_DNA"/>
</dbReference>
<gene>
    <name evidence="1" type="ORF">BTMF_LOCUS15985</name>
</gene>
<protein>
    <submittedName>
        <fullName evidence="1">Uncharacterized protein</fullName>
    </submittedName>
</protein>
<keyword evidence="2" id="KW-1185">Reference proteome</keyword>
<proteinExistence type="predicted"/>
<sequence>MLTTSASVVFFNSFIKILLLSNLYHTKTVWQISFITINEEINTFFSC</sequence>
<dbReference type="Proteomes" id="UP000280834">
    <property type="component" value="Unassembled WGS sequence"/>
</dbReference>
<evidence type="ECO:0000313" key="1">
    <source>
        <dbReference type="EMBL" id="VDO56813.1"/>
    </source>
</evidence>